<evidence type="ECO:0000259" key="9">
    <source>
        <dbReference type="PROSITE" id="PS50102"/>
    </source>
</evidence>
<evidence type="ECO:0000313" key="10">
    <source>
        <dbReference type="EMBL" id="KAL2100527.1"/>
    </source>
</evidence>
<keyword evidence="11" id="KW-1185">Reference proteome</keyword>
<dbReference type="InterPro" id="IPR012677">
    <property type="entry name" value="Nucleotide-bd_a/b_plait_sf"/>
</dbReference>
<dbReference type="InterPro" id="IPR035979">
    <property type="entry name" value="RBD_domain_sf"/>
</dbReference>
<dbReference type="FunFam" id="3.30.70.330:FF:000018">
    <property type="entry name" value="Polypyrimidine tract-binding protein 2 isoform 1"/>
    <property type="match status" value="1"/>
</dbReference>
<dbReference type="Proteomes" id="UP001591681">
    <property type="component" value="Unassembled WGS sequence"/>
</dbReference>
<dbReference type="SMART" id="SM00360">
    <property type="entry name" value="RRM"/>
    <property type="match status" value="4"/>
</dbReference>
<dbReference type="FunFam" id="3.30.70.330:FF:000036">
    <property type="entry name" value="polypyrimidine tract-binding protein 1 isoform X2"/>
    <property type="match status" value="1"/>
</dbReference>
<dbReference type="GO" id="GO:0008380">
    <property type="term" value="P:RNA splicing"/>
    <property type="evidence" value="ECO:0007669"/>
    <property type="project" value="UniProtKB-KW"/>
</dbReference>
<dbReference type="Pfam" id="PF13893">
    <property type="entry name" value="RRM_5"/>
    <property type="match status" value="3"/>
</dbReference>
<evidence type="ECO:0000256" key="8">
    <source>
        <dbReference type="SAM" id="MobiDB-lite"/>
    </source>
</evidence>
<dbReference type="AlphaFoldDB" id="A0ABD1KN20"/>
<evidence type="ECO:0000256" key="3">
    <source>
        <dbReference type="ARBA" id="ARBA00022737"/>
    </source>
</evidence>
<feature type="domain" description="RRM" evidence="9">
    <location>
        <begin position="1021"/>
        <end position="1097"/>
    </location>
</feature>
<accession>A0ABD1KN20</accession>
<dbReference type="PANTHER" id="PTHR15592">
    <property type="entry name" value="MATRIN 3/NUCLEAR PROTEIN 220-RELATED"/>
    <property type="match status" value="1"/>
</dbReference>
<dbReference type="InterPro" id="IPR021790">
    <property type="entry name" value="PTBP1-like_RRM2"/>
</dbReference>
<evidence type="ECO:0000313" key="11">
    <source>
        <dbReference type="Proteomes" id="UP001591681"/>
    </source>
</evidence>
<evidence type="ECO:0000256" key="6">
    <source>
        <dbReference type="ARBA" id="ARBA00023187"/>
    </source>
</evidence>
<keyword evidence="3" id="KW-0677">Repeat</keyword>
<dbReference type="Pfam" id="PF11835">
    <property type="entry name" value="RRM_8"/>
    <property type="match status" value="1"/>
</dbReference>
<name>A0ABD1KN20_9TELE</name>
<dbReference type="InterPro" id="IPR035983">
    <property type="entry name" value="Hect_E3_ubiquitin_ligase"/>
</dbReference>
<dbReference type="InterPro" id="IPR006536">
    <property type="entry name" value="HnRNP-L/PTB"/>
</dbReference>
<evidence type="ECO:0000256" key="7">
    <source>
        <dbReference type="PROSITE-ProRule" id="PRU00176"/>
    </source>
</evidence>
<dbReference type="FunFam" id="3.30.70.330:FF:000032">
    <property type="entry name" value="Polypyrimidine tract-binding protein 2 isoform 1"/>
    <property type="match status" value="1"/>
</dbReference>
<evidence type="ECO:0000256" key="5">
    <source>
        <dbReference type="ARBA" id="ARBA00022990"/>
    </source>
</evidence>
<feature type="region of interest" description="Disordered" evidence="8">
    <location>
        <begin position="389"/>
        <end position="419"/>
    </location>
</feature>
<sequence length="1217" mass="133229">MSNSTPSTANGNDSRKFKGVQSPCVPSRVLHVRKVPIEVSEAEVISLGVPFGKVTNLLMLKGKNQAFIEMASEEAAITMVNYYTTATPHVRNQPVYIQYSNHRELKTDNLPNQGRAQAALQAVNAMHSGNMGLSGSASSSEGALMPGQSPVLRIIVENLFYPVSLEVLHQIFSKFGTVLKIITFTKNNQFQALLQYADPLNAHHAKVTLDGQNIYNACCTLRVEFSKLASLNVKYNNDKSRDFTRLDLPSGDGQPALDHGLANISSSANLVSSPESLGVTVDREMSRLFPSGTPATAVPHSSLRYDSQRHFGNFTRTRRKRVKTQHHDTFIKDVILLPGPKCAVVVKHKAKHRLHQLGHILNGFEFQKSWSRGDVEAHIRHAFVDKLPPDISCEEENPEENQPSLTAQANESFPSGSAQQSSSTVSVYVADDDLLPSTSSNNNNYNNYLSVLATLSDVSSEDEELQTAMLASLQSERATECTAPPVKEILHELATKITDHTKSKFNISRSNVLDLALRGFKRGSYQPQNGIMVRFSDDLGFTEEAVDLGGPKREFLRLLIQALSTSSMFEGEEGKKNLTIDSIAMREDRYFFAGRAIAVSLIHGGPPACFVSPTLFSCLVHGPDRGQPVLEDIVDVELRDKIKRIADSETMDELRAATLPLEDYLASAGCLRPLRRLEDKTLLVKDLLMFQVIHRVRGPFERFRDGLRTLGLLDKIQAHPESFRPVLCWVPSTLDSDVLDNLFIIRRSAKATNRWNAEDAVIPFWRDYLCDAEGAPGIISSPYAGAAGFAPAISFPQAGLSMPTMPGALGPLAIPSSAVAGRMPIHSMAPAALHSVLLVSNLNPDSISPHGLFILFDQRLPHWLPACAITASAFPIGCPPVLSLPAPSPLAAHLCHHCQRLPHWLPACAITASAFPIGCPPVPSLPAPSPLAARLCYHCQRLPHWLPTCAITASAFPIGCPPVLPLPAPSPLAARLCHHCQRLPHWLPACAITASAFPIGCPPVPSLPAPSPLAARLCYHYQLLPHWLPACAITASAFPISSLLILYGDVHRVKILFNKKENALIQMADATQAQLAMSHLNGQRLYGKVMRVTISKHQAVQLPREGQEDQGLTKDFSGSPLHRFKKPGSKNFQNIFPPSATLHLSNIPPSITDDILKDLFAGSGYSVKAFKFFQKDRKMALIQLGSVEEAIQALIELHNHDLGENHHLRVSFSKSTI</sequence>
<feature type="region of interest" description="Disordered" evidence="8">
    <location>
        <begin position="1"/>
        <end position="21"/>
    </location>
</feature>
<keyword evidence="6" id="KW-0508">mRNA splicing</keyword>
<feature type="domain" description="RRM" evidence="9">
    <location>
        <begin position="152"/>
        <end position="228"/>
    </location>
</feature>
<dbReference type="SUPFAM" id="SSF54928">
    <property type="entry name" value="RNA-binding domain, RBD"/>
    <property type="match status" value="3"/>
</dbReference>
<dbReference type="CDD" id="cd12784">
    <property type="entry name" value="RRM2_ROD1"/>
    <property type="match status" value="1"/>
</dbReference>
<keyword evidence="5" id="KW-0007">Acetylation</keyword>
<dbReference type="SUPFAM" id="SSF56204">
    <property type="entry name" value="Hect, E3 ligase catalytic domain"/>
    <property type="match status" value="1"/>
</dbReference>
<dbReference type="GO" id="GO:0006397">
    <property type="term" value="P:mRNA processing"/>
    <property type="evidence" value="ECO:0007669"/>
    <property type="project" value="UniProtKB-KW"/>
</dbReference>
<keyword evidence="2" id="KW-0507">mRNA processing</keyword>
<dbReference type="GO" id="GO:0003723">
    <property type="term" value="F:RNA binding"/>
    <property type="evidence" value="ECO:0007669"/>
    <property type="project" value="UniProtKB-UniRule"/>
</dbReference>
<evidence type="ECO:0000256" key="1">
    <source>
        <dbReference type="ARBA" id="ARBA00022553"/>
    </source>
</evidence>
<comment type="caution">
    <text evidence="10">The sequence shown here is derived from an EMBL/GenBank/DDBJ whole genome shotgun (WGS) entry which is preliminary data.</text>
</comment>
<feature type="domain" description="RRM" evidence="9">
    <location>
        <begin position="28"/>
        <end position="102"/>
    </location>
</feature>
<dbReference type="FunFam" id="3.30.70.330:FF:000341">
    <property type="entry name" value="Hephaestus, isoform C"/>
    <property type="match status" value="1"/>
</dbReference>
<protein>
    <recommendedName>
        <fullName evidence="9">RRM domain-containing protein</fullName>
    </recommendedName>
</protein>
<dbReference type="EMBL" id="JBHFQA010000004">
    <property type="protein sequence ID" value="KAL2100527.1"/>
    <property type="molecule type" value="Genomic_DNA"/>
</dbReference>
<organism evidence="10 11">
    <name type="scientific">Coilia grayii</name>
    <name type="common">Gray's grenadier anchovy</name>
    <dbReference type="NCBI Taxonomy" id="363190"/>
    <lineage>
        <taxon>Eukaryota</taxon>
        <taxon>Metazoa</taxon>
        <taxon>Chordata</taxon>
        <taxon>Craniata</taxon>
        <taxon>Vertebrata</taxon>
        <taxon>Euteleostomi</taxon>
        <taxon>Actinopterygii</taxon>
        <taxon>Neopterygii</taxon>
        <taxon>Teleostei</taxon>
        <taxon>Clupei</taxon>
        <taxon>Clupeiformes</taxon>
        <taxon>Clupeoidei</taxon>
        <taxon>Engraulidae</taxon>
        <taxon>Coilinae</taxon>
        <taxon>Coilia</taxon>
    </lineage>
</organism>
<dbReference type="InterPro" id="IPR000504">
    <property type="entry name" value="RRM_dom"/>
</dbReference>
<dbReference type="Gene3D" id="3.90.1750.10">
    <property type="entry name" value="Hect, E3 ligase catalytic domains"/>
    <property type="match status" value="1"/>
</dbReference>
<dbReference type="NCBIfam" id="TIGR01649">
    <property type="entry name" value="hnRNP-L_PTB"/>
    <property type="match status" value="1"/>
</dbReference>
<feature type="domain" description="RRM" evidence="9">
    <location>
        <begin position="1140"/>
        <end position="1215"/>
    </location>
</feature>
<dbReference type="PROSITE" id="PS50102">
    <property type="entry name" value="RRM"/>
    <property type="match status" value="4"/>
</dbReference>
<evidence type="ECO:0000256" key="2">
    <source>
        <dbReference type="ARBA" id="ARBA00022664"/>
    </source>
</evidence>
<evidence type="ECO:0000256" key="4">
    <source>
        <dbReference type="ARBA" id="ARBA00022884"/>
    </source>
</evidence>
<reference evidence="10 11" key="1">
    <citation type="submission" date="2024-09" db="EMBL/GenBank/DDBJ databases">
        <title>A chromosome-level genome assembly of Gray's grenadier anchovy, Coilia grayii.</title>
        <authorList>
            <person name="Fu Z."/>
        </authorList>
    </citation>
    <scope>NUCLEOTIDE SEQUENCE [LARGE SCALE GENOMIC DNA]</scope>
    <source>
        <strain evidence="10">G4</strain>
        <tissue evidence="10">Muscle</tissue>
    </source>
</reference>
<feature type="compositionally biased region" description="Polar residues" evidence="8">
    <location>
        <begin position="1"/>
        <end position="12"/>
    </location>
</feature>
<keyword evidence="1" id="KW-0597">Phosphoprotein</keyword>
<dbReference type="Gene3D" id="3.30.70.330">
    <property type="match status" value="4"/>
</dbReference>
<feature type="compositionally biased region" description="Polar residues" evidence="8">
    <location>
        <begin position="400"/>
        <end position="411"/>
    </location>
</feature>
<keyword evidence="4 7" id="KW-0694">RNA-binding</keyword>
<gene>
    <name evidence="10" type="ORF">ACEWY4_004921</name>
</gene>
<proteinExistence type="predicted"/>